<dbReference type="AlphaFoldDB" id="A0ABC9B6K5"/>
<evidence type="ECO:0000313" key="3">
    <source>
        <dbReference type="Proteomes" id="UP001497457"/>
    </source>
</evidence>
<dbReference type="PANTHER" id="PTHR33074">
    <property type="entry name" value="EXPRESSED PROTEIN-RELATED"/>
    <property type="match status" value="1"/>
</dbReference>
<name>A0ABC9B6K5_9POAL</name>
<dbReference type="PANTHER" id="PTHR33074:SF124">
    <property type="entry name" value="DUF1618 DOMAIN-CONTAINING PROTEIN"/>
    <property type="match status" value="1"/>
</dbReference>
<organism evidence="2 3">
    <name type="scientific">Urochloa decumbens</name>
    <dbReference type="NCBI Taxonomy" id="240449"/>
    <lineage>
        <taxon>Eukaryota</taxon>
        <taxon>Viridiplantae</taxon>
        <taxon>Streptophyta</taxon>
        <taxon>Embryophyta</taxon>
        <taxon>Tracheophyta</taxon>
        <taxon>Spermatophyta</taxon>
        <taxon>Magnoliopsida</taxon>
        <taxon>Liliopsida</taxon>
        <taxon>Poales</taxon>
        <taxon>Poaceae</taxon>
        <taxon>PACMAD clade</taxon>
        <taxon>Panicoideae</taxon>
        <taxon>Panicodae</taxon>
        <taxon>Paniceae</taxon>
        <taxon>Melinidinae</taxon>
        <taxon>Urochloa</taxon>
    </lineage>
</organism>
<accession>A0ABC9B6K5</accession>
<evidence type="ECO:0000259" key="1">
    <source>
        <dbReference type="Pfam" id="PF07762"/>
    </source>
</evidence>
<feature type="domain" description="DUF1618" evidence="1">
    <location>
        <begin position="231"/>
        <end position="358"/>
    </location>
</feature>
<dbReference type="EMBL" id="OZ075134">
    <property type="protein sequence ID" value="CAL4994963.1"/>
    <property type="molecule type" value="Genomic_DNA"/>
</dbReference>
<dbReference type="Proteomes" id="UP001497457">
    <property type="component" value="Chromosome 24b"/>
</dbReference>
<reference evidence="3" key="1">
    <citation type="submission" date="2024-06" db="EMBL/GenBank/DDBJ databases">
        <authorList>
            <person name="Ryan C."/>
        </authorList>
    </citation>
    <scope>NUCLEOTIDE SEQUENCE [LARGE SCALE GENOMIC DNA]</scope>
</reference>
<protein>
    <recommendedName>
        <fullName evidence="1">DUF1618 domain-containing protein</fullName>
    </recommendedName>
</protein>
<sequence length="534" mass="58698">MNTAAAASYPRWVLLEDRCASSTGDAKTVAAGRTSAGNPIRVSVRAAAPPAASSICVEVANRSYARIIAAHRDSVHFTLGYDGRQYGGHAAYFVYSAGNAASVPPRPPSLSLLPPCYCRIEKKSGGCYSYLQRGPVQRYLNAQDTGLVRHCKGGLVVASLRDIDGGGDDDGAKVEHRAAELLLLRDGEWSAMQAAFRNGEGGKDRELRLSSWETHNVFSVGDDGLLCFVQFGQGPMFSNVFDETPVLRHVRFPPSEEVDGPQTCRGSSQDVCATSDGTVKFVDVQSRCCCGSYGATHCRHSSNTYTIKTWTLKMDDMEWVMDGMLDATELWALDAYNKALPRVQLAYPIVSLDEPRVIFFMVCERFYVKEHGDRTDWLILVDMKSKMLRSVCRYDQGRGFFRGRIFHPSSISDYFNSSPSCSDGASSSVGKRSIDSEARPPSVIANQQLTDSISNSKAASTEEMILAALQEIPGLAREEMLKAYSILIHDRNGRRLRALVALPMILRKDWLLMEIKTSEACSVCSACTADCQYD</sequence>
<gene>
    <name evidence="2" type="ORF">URODEC1_LOCUS62155</name>
</gene>
<evidence type="ECO:0000313" key="2">
    <source>
        <dbReference type="EMBL" id="CAL4994963.1"/>
    </source>
</evidence>
<proteinExistence type="predicted"/>
<keyword evidence="3" id="KW-1185">Reference proteome</keyword>
<dbReference type="InterPro" id="IPR011676">
    <property type="entry name" value="DUF1618"/>
</dbReference>
<reference evidence="2 3" key="2">
    <citation type="submission" date="2024-10" db="EMBL/GenBank/DDBJ databases">
        <authorList>
            <person name="Ryan C."/>
        </authorList>
    </citation>
    <scope>NUCLEOTIDE SEQUENCE [LARGE SCALE GENOMIC DNA]</scope>
</reference>
<dbReference type="Pfam" id="PF07762">
    <property type="entry name" value="DUF1618"/>
    <property type="match status" value="1"/>
</dbReference>